<gene>
    <name evidence="12" type="ORF">QV05_02910</name>
</gene>
<evidence type="ECO:0000256" key="4">
    <source>
        <dbReference type="ARBA" id="ARBA00022452"/>
    </source>
</evidence>
<dbReference type="InterPro" id="IPR039426">
    <property type="entry name" value="TonB-dep_rcpt-like"/>
</dbReference>
<dbReference type="GO" id="GO:0009279">
    <property type="term" value="C:cell outer membrane"/>
    <property type="evidence" value="ECO:0007669"/>
    <property type="project" value="UniProtKB-SubCell"/>
</dbReference>
<feature type="short sequence motif" description="TonB C-terminal box" evidence="10">
    <location>
        <begin position="190"/>
        <end position="207"/>
    </location>
</feature>
<keyword evidence="13" id="KW-1185">Reference proteome</keyword>
<evidence type="ECO:0000313" key="12">
    <source>
        <dbReference type="EMBL" id="OBX02194.1"/>
    </source>
</evidence>
<keyword evidence="4 9" id="KW-1134">Transmembrane beta strand</keyword>
<dbReference type="Proteomes" id="UP000092594">
    <property type="component" value="Unassembled WGS sequence"/>
</dbReference>
<keyword evidence="3 9" id="KW-0813">Transport</keyword>
<dbReference type="PANTHER" id="PTHR30069:SF41">
    <property type="entry name" value="HEME_HEMOPEXIN UTILIZATION PROTEIN C"/>
    <property type="match status" value="1"/>
</dbReference>
<dbReference type="Gene3D" id="2.40.170.20">
    <property type="entry name" value="TonB-dependent receptor, beta-barrel domain"/>
    <property type="match status" value="1"/>
</dbReference>
<evidence type="ECO:0000256" key="5">
    <source>
        <dbReference type="ARBA" id="ARBA00022692"/>
    </source>
</evidence>
<comment type="subcellular location">
    <subcellularLocation>
        <location evidence="1 9">Cell outer membrane</location>
        <topology evidence="1 9">Multi-pass membrane protein</topology>
    </subcellularLocation>
</comment>
<organism evidence="12 13">
    <name type="scientific">Gallibacterium genomosp. 1</name>
    <dbReference type="NCBI Taxonomy" id="155515"/>
    <lineage>
        <taxon>Bacteria</taxon>
        <taxon>Pseudomonadati</taxon>
        <taxon>Pseudomonadota</taxon>
        <taxon>Gammaproteobacteria</taxon>
        <taxon>Pasteurellales</taxon>
        <taxon>Pasteurellaceae</taxon>
        <taxon>Gallibacterium</taxon>
    </lineage>
</organism>
<dbReference type="GO" id="GO:0015344">
    <property type="term" value="F:siderophore uptake transmembrane transporter activity"/>
    <property type="evidence" value="ECO:0007669"/>
    <property type="project" value="TreeGrafter"/>
</dbReference>
<keyword evidence="5 9" id="KW-0812">Transmembrane</keyword>
<comment type="caution">
    <text evidence="12">The sequence shown here is derived from an EMBL/GenBank/DDBJ whole genome shotgun (WGS) entry which is preliminary data.</text>
</comment>
<dbReference type="InterPro" id="IPR036942">
    <property type="entry name" value="Beta-barrel_TonB_sf"/>
</dbReference>
<keyword evidence="6" id="KW-0798">TonB box</keyword>
<dbReference type="AlphaFoldDB" id="A0AB36DXS4"/>
<dbReference type="InterPro" id="IPR000531">
    <property type="entry name" value="Beta-barrel_TonB"/>
</dbReference>
<evidence type="ECO:0000256" key="2">
    <source>
        <dbReference type="ARBA" id="ARBA00009810"/>
    </source>
</evidence>
<evidence type="ECO:0000256" key="3">
    <source>
        <dbReference type="ARBA" id="ARBA00022448"/>
    </source>
</evidence>
<proteinExistence type="inferred from homology"/>
<dbReference type="Pfam" id="PF00593">
    <property type="entry name" value="TonB_dep_Rec_b-barrel"/>
    <property type="match status" value="1"/>
</dbReference>
<dbReference type="EMBL" id="JTJQ01000008">
    <property type="protein sequence ID" value="OBX02194.1"/>
    <property type="molecule type" value="Genomic_DNA"/>
</dbReference>
<evidence type="ECO:0000313" key="13">
    <source>
        <dbReference type="Proteomes" id="UP000092594"/>
    </source>
</evidence>
<evidence type="ECO:0000256" key="1">
    <source>
        <dbReference type="ARBA" id="ARBA00004571"/>
    </source>
</evidence>
<evidence type="ECO:0000256" key="6">
    <source>
        <dbReference type="ARBA" id="ARBA00023077"/>
    </source>
</evidence>
<dbReference type="PANTHER" id="PTHR30069">
    <property type="entry name" value="TONB-DEPENDENT OUTER MEMBRANE RECEPTOR"/>
    <property type="match status" value="1"/>
</dbReference>
<evidence type="ECO:0000256" key="9">
    <source>
        <dbReference type="PROSITE-ProRule" id="PRU01360"/>
    </source>
</evidence>
<evidence type="ECO:0000256" key="8">
    <source>
        <dbReference type="ARBA" id="ARBA00023237"/>
    </source>
</evidence>
<dbReference type="SUPFAM" id="SSF56935">
    <property type="entry name" value="Porins"/>
    <property type="match status" value="1"/>
</dbReference>
<dbReference type="InterPro" id="IPR010917">
    <property type="entry name" value="TonB_rcpt_CS"/>
</dbReference>
<reference evidence="12 13" key="1">
    <citation type="submission" date="2014-11" db="EMBL/GenBank/DDBJ databases">
        <title>Pan-genome of Gallibacterium spp.</title>
        <authorList>
            <person name="Kudirkiene E."/>
            <person name="Bojesen A.M."/>
        </authorList>
    </citation>
    <scope>NUCLEOTIDE SEQUENCE [LARGE SCALE GENOMIC DNA]</scope>
    <source>
        <strain evidence="12 13">Gerl. 2740/89</strain>
    </source>
</reference>
<sequence length="207" mass="23537">MKPEVAKNKEISAYFHFNNLITQNDQAELTTTFFQNDVKNLINLETYYSHPNSAFNFMPNLSQYRNIADARLRGFEIEGKYSIDNLSFAFSYGQTHGKNKNSGEYLENINADKYSAAIDYALFANALKLGARISYYAKQDRVPKGYTSYPSYTLTDLTASFSTLSGSLKNIRIDLAIDNLFDKHYVSAFNLMEGTGRNVKVGVSYYF</sequence>
<feature type="domain" description="TonB-dependent receptor-like beta-barrel" evidence="11">
    <location>
        <begin position="2"/>
        <end position="180"/>
    </location>
</feature>
<protein>
    <submittedName>
        <fullName evidence="12">Vitamin B12/cobalamin outer membrane transporter</fullName>
    </submittedName>
</protein>
<evidence type="ECO:0000256" key="10">
    <source>
        <dbReference type="PROSITE-ProRule" id="PRU10144"/>
    </source>
</evidence>
<comment type="similarity">
    <text evidence="2 9">Belongs to the TonB-dependent receptor family.</text>
</comment>
<name>A0AB36DXS4_9PAST</name>
<evidence type="ECO:0000256" key="7">
    <source>
        <dbReference type="ARBA" id="ARBA00023136"/>
    </source>
</evidence>
<dbReference type="PROSITE" id="PS52016">
    <property type="entry name" value="TONB_DEPENDENT_REC_3"/>
    <property type="match status" value="1"/>
</dbReference>
<accession>A0AB36DXS4</accession>
<evidence type="ECO:0000259" key="11">
    <source>
        <dbReference type="Pfam" id="PF00593"/>
    </source>
</evidence>
<keyword evidence="7 9" id="KW-0472">Membrane</keyword>
<dbReference type="PROSITE" id="PS01156">
    <property type="entry name" value="TONB_DEPENDENT_REC_2"/>
    <property type="match status" value="1"/>
</dbReference>
<keyword evidence="8 9" id="KW-0998">Cell outer membrane</keyword>
<dbReference type="GO" id="GO:0044718">
    <property type="term" value="P:siderophore transmembrane transport"/>
    <property type="evidence" value="ECO:0007669"/>
    <property type="project" value="TreeGrafter"/>
</dbReference>